<evidence type="ECO:0000313" key="1">
    <source>
        <dbReference type="EMBL" id="CAI9162124.1"/>
    </source>
</evidence>
<reference evidence="1" key="1">
    <citation type="submission" date="2023-04" db="EMBL/GenBank/DDBJ databases">
        <authorList>
            <consortium name="ELIXIR-Norway"/>
        </authorList>
    </citation>
    <scope>NUCLEOTIDE SEQUENCE [LARGE SCALE GENOMIC DNA]</scope>
</reference>
<dbReference type="Proteomes" id="UP001176941">
    <property type="component" value="Chromosome 20"/>
</dbReference>
<dbReference type="EMBL" id="OX459956">
    <property type="protein sequence ID" value="CAI9162124.1"/>
    <property type="molecule type" value="Genomic_DNA"/>
</dbReference>
<proteinExistence type="predicted"/>
<sequence length="106" mass="11738">MCTRGPVSLGRSPGLTHRQPEPLCCPSLQRSLQPSREQLICGLCTHPAGAVDETLERDLETSRPGACELHVGNVSFLVQDGWELLSPQYTSYKSAHFSYRHSGKWS</sequence>
<accession>A0ABN8YKR6</accession>
<protein>
    <submittedName>
        <fullName evidence="1">Uncharacterized protein</fullName>
    </submittedName>
</protein>
<gene>
    <name evidence="1" type="ORF">MRATA1EN1_LOCUS11086</name>
</gene>
<name>A0ABN8YKR6_RANTA</name>
<evidence type="ECO:0000313" key="2">
    <source>
        <dbReference type="Proteomes" id="UP001176941"/>
    </source>
</evidence>
<organism evidence="1 2">
    <name type="scientific">Rangifer tarandus platyrhynchus</name>
    <name type="common">Svalbard reindeer</name>
    <dbReference type="NCBI Taxonomy" id="3082113"/>
    <lineage>
        <taxon>Eukaryota</taxon>
        <taxon>Metazoa</taxon>
        <taxon>Chordata</taxon>
        <taxon>Craniata</taxon>
        <taxon>Vertebrata</taxon>
        <taxon>Euteleostomi</taxon>
        <taxon>Mammalia</taxon>
        <taxon>Eutheria</taxon>
        <taxon>Laurasiatheria</taxon>
        <taxon>Artiodactyla</taxon>
        <taxon>Ruminantia</taxon>
        <taxon>Pecora</taxon>
        <taxon>Cervidae</taxon>
        <taxon>Odocoileinae</taxon>
        <taxon>Rangifer</taxon>
    </lineage>
</organism>
<keyword evidence="2" id="KW-1185">Reference proteome</keyword>